<protein>
    <recommendedName>
        <fullName evidence="5">Zinc ribbon domain-containing protein</fullName>
    </recommendedName>
</protein>
<feature type="transmembrane region" description="Helical" evidence="2">
    <location>
        <begin position="406"/>
        <end position="428"/>
    </location>
</feature>
<keyword evidence="2" id="KW-0472">Membrane</keyword>
<evidence type="ECO:0000313" key="4">
    <source>
        <dbReference type="Proteomes" id="UP001501752"/>
    </source>
</evidence>
<gene>
    <name evidence="3" type="ORF">GCM10023235_32140</name>
</gene>
<keyword evidence="2" id="KW-0812">Transmembrane</keyword>
<feature type="transmembrane region" description="Helical" evidence="2">
    <location>
        <begin position="134"/>
        <end position="152"/>
    </location>
</feature>
<dbReference type="EMBL" id="BAABIS010000001">
    <property type="protein sequence ID" value="GAA4852591.1"/>
    <property type="molecule type" value="Genomic_DNA"/>
</dbReference>
<feature type="transmembrane region" description="Helical" evidence="2">
    <location>
        <begin position="172"/>
        <end position="190"/>
    </location>
</feature>
<feature type="transmembrane region" description="Helical" evidence="2">
    <location>
        <begin position="375"/>
        <end position="394"/>
    </location>
</feature>
<feature type="transmembrane region" description="Helical" evidence="2">
    <location>
        <begin position="217"/>
        <end position="237"/>
    </location>
</feature>
<reference evidence="4" key="1">
    <citation type="journal article" date="2019" name="Int. J. Syst. Evol. Microbiol.">
        <title>The Global Catalogue of Microorganisms (GCM) 10K type strain sequencing project: providing services to taxonomists for standard genome sequencing and annotation.</title>
        <authorList>
            <consortium name="The Broad Institute Genomics Platform"/>
            <consortium name="The Broad Institute Genome Sequencing Center for Infectious Disease"/>
            <person name="Wu L."/>
            <person name="Ma J."/>
        </authorList>
    </citation>
    <scope>NUCLEOTIDE SEQUENCE [LARGE SCALE GENOMIC DNA]</scope>
    <source>
        <strain evidence="4">JCM 13006</strain>
    </source>
</reference>
<sequence>MGYNSPSGEPQGYGGGDGMAICMVCGAGSPEGTRRCASCGTAFTTGSGAAPGTGADPFGPAIGEVVEETGGEPATSVWGKGVVHHARGERLRFDRAWLVAPRVLLLPTALLLVVPLVLGGAASGWLIRGGGDYAEHYGTWLGFVLTAFGAPWRSTTVFEGGAVSFGTTTELRAVPLVVSLGWLLLLRLTARRALRARVRTGAAPSLREAGVEAARTALAAGLIAWLLATVGGVRIAVGTDEDMDRYTGIDAGAVVWQAALTFALAAGLLAFATYGRDALRAEAGRRRALDDWLTAAGISARVAAATLGLAAVVGWVFAALDGESWTRSLLGANVGMFALGIGSGAEAVAPEGGYLGAGEQVSVSLLDLDGRSPHLWWLVLLPLACAALLAVLARRAALGPADRLKLAAVHGAVLCGLTLAAGATFTFSRNSPDEFGAEAVRNAQSLDLSTGWTAGTVLLASVFWAALGAFSGVSSLRPAPPVVPAEGAVPAQVEQVGAVLPDGPAPVSDGPAPVSAPVGGDAHAAYRRPVGD</sequence>
<proteinExistence type="predicted"/>
<feature type="transmembrane region" description="Helical" evidence="2">
    <location>
        <begin position="249"/>
        <end position="271"/>
    </location>
</feature>
<feature type="transmembrane region" description="Helical" evidence="2">
    <location>
        <begin position="292"/>
        <end position="318"/>
    </location>
</feature>
<feature type="transmembrane region" description="Helical" evidence="2">
    <location>
        <begin position="448"/>
        <end position="470"/>
    </location>
</feature>
<accession>A0ABP9DMA8</accession>
<evidence type="ECO:0000256" key="2">
    <source>
        <dbReference type="SAM" id="Phobius"/>
    </source>
</evidence>
<keyword evidence="2" id="KW-1133">Transmembrane helix</keyword>
<evidence type="ECO:0000313" key="3">
    <source>
        <dbReference type="EMBL" id="GAA4852591.1"/>
    </source>
</evidence>
<evidence type="ECO:0008006" key="5">
    <source>
        <dbReference type="Google" id="ProtNLM"/>
    </source>
</evidence>
<name>A0ABP9DMA8_9ACTN</name>
<dbReference type="Proteomes" id="UP001501752">
    <property type="component" value="Unassembled WGS sequence"/>
</dbReference>
<keyword evidence="4" id="KW-1185">Reference proteome</keyword>
<comment type="caution">
    <text evidence="3">The sequence shown here is derived from an EMBL/GenBank/DDBJ whole genome shotgun (WGS) entry which is preliminary data.</text>
</comment>
<feature type="transmembrane region" description="Helical" evidence="2">
    <location>
        <begin position="104"/>
        <end position="127"/>
    </location>
</feature>
<organism evidence="3 4">
    <name type="scientific">Kitasatospora terrestris</name>
    <dbReference type="NCBI Taxonomy" id="258051"/>
    <lineage>
        <taxon>Bacteria</taxon>
        <taxon>Bacillati</taxon>
        <taxon>Actinomycetota</taxon>
        <taxon>Actinomycetes</taxon>
        <taxon>Kitasatosporales</taxon>
        <taxon>Streptomycetaceae</taxon>
        <taxon>Kitasatospora</taxon>
    </lineage>
</organism>
<feature type="region of interest" description="Disordered" evidence="1">
    <location>
        <begin position="501"/>
        <end position="532"/>
    </location>
</feature>
<evidence type="ECO:0000256" key="1">
    <source>
        <dbReference type="SAM" id="MobiDB-lite"/>
    </source>
</evidence>